<protein>
    <submittedName>
        <fullName evidence="10">Iron ABC transporter permease</fullName>
    </submittedName>
</protein>
<dbReference type="PANTHER" id="PTHR30472:SF25">
    <property type="entry name" value="ABC TRANSPORTER PERMEASE PROTEIN MJ0876-RELATED"/>
    <property type="match status" value="1"/>
</dbReference>
<reference evidence="10 11" key="1">
    <citation type="submission" date="2019-01" db="EMBL/GenBank/DDBJ databases">
        <title>Leucobacter muris sp. nov. isolated from the nose of a laboratory mouse.</title>
        <authorList>
            <person name="Benga L."/>
            <person name="Sproeer C."/>
            <person name="Schumann P."/>
            <person name="Verbarg S."/>
            <person name="Bunk B."/>
            <person name="Engelhardt E."/>
            <person name="Benten P.M."/>
            <person name="Sager M."/>
        </authorList>
    </citation>
    <scope>NUCLEOTIDE SEQUENCE [LARGE SCALE GENOMIC DNA]</scope>
    <source>
        <strain evidence="10 11">DSM 101948</strain>
    </source>
</reference>
<keyword evidence="6 8" id="KW-1133">Transmembrane helix</keyword>
<dbReference type="Gene3D" id="1.10.3470.10">
    <property type="entry name" value="ABC transporter involved in vitamin B12 uptake, BtuC"/>
    <property type="match status" value="1"/>
</dbReference>
<feature type="transmembrane region" description="Helical" evidence="8">
    <location>
        <begin position="151"/>
        <end position="173"/>
    </location>
</feature>
<dbReference type="RefSeq" id="WP_128386834.1">
    <property type="nucleotide sequence ID" value="NZ_CP035037.1"/>
</dbReference>
<dbReference type="Proteomes" id="UP000285768">
    <property type="component" value="Chromosome"/>
</dbReference>
<evidence type="ECO:0000256" key="7">
    <source>
        <dbReference type="ARBA" id="ARBA00023136"/>
    </source>
</evidence>
<evidence type="ECO:0000256" key="4">
    <source>
        <dbReference type="ARBA" id="ARBA00022475"/>
    </source>
</evidence>
<keyword evidence="11" id="KW-1185">Reference proteome</keyword>
<dbReference type="CDD" id="cd06550">
    <property type="entry name" value="TM_ABC_iron-siderophores_like"/>
    <property type="match status" value="1"/>
</dbReference>
<keyword evidence="9" id="KW-0732">Signal</keyword>
<keyword evidence="3" id="KW-0813">Transport</keyword>
<feature type="transmembrane region" description="Helical" evidence="8">
    <location>
        <begin position="241"/>
        <end position="267"/>
    </location>
</feature>
<evidence type="ECO:0000313" key="11">
    <source>
        <dbReference type="Proteomes" id="UP000285768"/>
    </source>
</evidence>
<dbReference type="InterPro" id="IPR000522">
    <property type="entry name" value="ABC_transptr_permease_BtuC"/>
</dbReference>
<accession>A0ABX5QFP7</accession>
<dbReference type="InterPro" id="IPR037294">
    <property type="entry name" value="ABC_BtuC-like"/>
</dbReference>
<evidence type="ECO:0000256" key="8">
    <source>
        <dbReference type="SAM" id="Phobius"/>
    </source>
</evidence>
<keyword evidence="7 8" id="KW-0472">Membrane</keyword>
<dbReference type="EMBL" id="CP035037">
    <property type="protein sequence ID" value="QAB17784.1"/>
    <property type="molecule type" value="Genomic_DNA"/>
</dbReference>
<feature type="transmembrane region" description="Helical" evidence="8">
    <location>
        <begin position="118"/>
        <end position="139"/>
    </location>
</feature>
<evidence type="ECO:0000256" key="6">
    <source>
        <dbReference type="ARBA" id="ARBA00022989"/>
    </source>
</evidence>
<feature type="transmembrane region" description="Helical" evidence="8">
    <location>
        <begin position="193"/>
        <end position="212"/>
    </location>
</feature>
<dbReference type="SUPFAM" id="SSF81345">
    <property type="entry name" value="ABC transporter involved in vitamin B12 uptake, BtuC"/>
    <property type="match status" value="1"/>
</dbReference>
<organism evidence="10 11">
    <name type="scientific">Leucobacter muris</name>
    <dbReference type="NCBI Taxonomy" id="1935379"/>
    <lineage>
        <taxon>Bacteria</taxon>
        <taxon>Bacillati</taxon>
        <taxon>Actinomycetota</taxon>
        <taxon>Actinomycetes</taxon>
        <taxon>Micrococcales</taxon>
        <taxon>Microbacteriaceae</taxon>
        <taxon>Leucobacter</taxon>
    </lineage>
</organism>
<name>A0ABX5QFP7_9MICO</name>
<gene>
    <name evidence="10" type="ORF">Leucomu_07510</name>
</gene>
<proteinExistence type="inferred from homology"/>
<sequence>MRIRRAPLVALACTLLLAVAALAALCMGIVSLTPIETLRALVDPARTDERAVAVVWSIRLPRIAVAALVGAALATTGVVMQALLRNPLAEPGITGVSAGAAMGAVAGITLGLSGSALWGVPLAAFAGATVVTLILQFVLQARKDLGSPTIILVGVSLSALAGALINVLIANAADDALVRSAMFWLAGDLELRNWQHAAIATVPILIGIGYFLTRIRALDALALGEQIAATSGVHVGRERTVLLLVASLVTGAAVAVSGIISFVGLVVPHAMRLVLGASHARLLPFSALGGALFMVLADTVARTAFGATVVQTGVVAALVGAPIFLFLLLRRQQS</sequence>
<feature type="transmembrane region" description="Helical" evidence="8">
    <location>
        <begin position="309"/>
        <end position="329"/>
    </location>
</feature>
<feature type="chain" id="PRO_5046837317" evidence="9">
    <location>
        <begin position="24"/>
        <end position="334"/>
    </location>
</feature>
<evidence type="ECO:0000256" key="9">
    <source>
        <dbReference type="SAM" id="SignalP"/>
    </source>
</evidence>
<keyword evidence="4" id="KW-1003">Cell membrane</keyword>
<evidence type="ECO:0000256" key="3">
    <source>
        <dbReference type="ARBA" id="ARBA00022448"/>
    </source>
</evidence>
<feature type="signal peptide" evidence="9">
    <location>
        <begin position="1"/>
        <end position="23"/>
    </location>
</feature>
<evidence type="ECO:0000256" key="1">
    <source>
        <dbReference type="ARBA" id="ARBA00004651"/>
    </source>
</evidence>
<feature type="transmembrane region" description="Helical" evidence="8">
    <location>
        <begin position="63"/>
        <end position="84"/>
    </location>
</feature>
<comment type="subcellular location">
    <subcellularLocation>
        <location evidence="1">Cell membrane</location>
        <topology evidence="1">Multi-pass membrane protein</topology>
    </subcellularLocation>
</comment>
<dbReference type="Pfam" id="PF01032">
    <property type="entry name" value="FecCD"/>
    <property type="match status" value="1"/>
</dbReference>
<evidence type="ECO:0000313" key="10">
    <source>
        <dbReference type="EMBL" id="QAB17784.1"/>
    </source>
</evidence>
<evidence type="ECO:0000256" key="2">
    <source>
        <dbReference type="ARBA" id="ARBA00007935"/>
    </source>
</evidence>
<feature type="transmembrane region" description="Helical" evidence="8">
    <location>
        <begin position="91"/>
        <end position="112"/>
    </location>
</feature>
<dbReference type="PANTHER" id="PTHR30472">
    <property type="entry name" value="FERRIC ENTEROBACTIN TRANSPORT SYSTEM PERMEASE PROTEIN"/>
    <property type="match status" value="1"/>
</dbReference>
<keyword evidence="5 8" id="KW-0812">Transmembrane</keyword>
<comment type="similarity">
    <text evidence="2">Belongs to the binding-protein-dependent transport system permease family. FecCD subfamily.</text>
</comment>
<evidence type="ECO:0000256" key="5">
    <source>
        <dbReference type="ARBA" id="ARBA00022692"/>
    </source>
</evidence>